<dbReference type="InterPro" id="IPR000305">
    <property type="entry name" value="GIY-YIG_endonuc"/>
</dbReference>
<dbReference type="InterPro" id="IPR035901">
    <property type="entry name" value="GIY-YIG_endonuc_sf"/>
</dbReference>
<dbReference type="RefSeq" id="WP_235293952.1">
    <property type="nucleotide sequence ID" value="NZ_BSOH01000010.1"/>
</dbReference>
<proteinExistence type="predicted"/>
<dbReference type="AlphaFoldDB" id="A0AA37WDP5"/>
<protein>
    <recommendedName>
        <fullName evidence="1">GIY-YIG domain-containing protein</fullName>
    </recommendedName>
</protein>
<reference evidence="2" key="2">
    <citation type="submission" date="2023-01" db="EMBL/GenBank/DDBJ databases">
        <title>Draft genome sequence of Portibacter lacus strain NBRC 108769.</title>
        <authorList>
            <person name="Sun Q."/>
            <person name="Mori K."/>
        </authorList>
    </citation>
    <scope>NUCLEOTIDE SEQUENCE</scope>
    <source>
        <strain evidence="2">NBRC 108769</strain>
    </source>
</reference>
<sequence length="78" mass="9236">MYKVYILYSETVGKYYTGFTSLTVKARLSYHNNKNGGFTNQTKDWMVVFVQEFKTKKEALLFEKKIKKQGAGRFLERH</sequence>
<name>A0AA37WDP5_9BACT</name>
<keyword evidence="3" id="KW-1185">Reference proteome</keyword>
<dbReference type="SUPFAM" id="SSF82771">
    <property type="entry name" value="GIY-YIG endonuclease"/>
    <property type="match status" value="1"/>
</dbReference>
<dbReference type="Proteomes" id="UP001156666">
    <property type="component" value="Unassembled WGS sequence"/>
</dbReference>
<organism evidence="2 3">
    <name type="scientific">Portibacter lacus</name>
    <dbReference type="NCBI Taxonomy" id="1099794"/>
    <lineage>
        <taxon>Bacteria</taxon>
        <taxon>Pseudomonadati</taxon>
        <taxon>Bacteroidota</taxon>
        <taxon>Saprospiria</taxon>
        <taxon>Saprospirales</taxon>
        <taxon>Haliscomenobacteraceae</taxon>
        <taxon>Portibacter</taxon>
    </lineage>
</organism>
<evidence type="ECO:0000313" key="3">
    <source>
        <dbReference type="Proteomes" id="UP001156666"/>
    </source>
</evidence>
<comment type="caution">
    <text evidence="2">The sequence shown here is derived from an EMBL/GenBank/DDBJ whole genome shotgun (WGS) entry which is preliminary data.</text>
</comment>
<evidence type="ECO:0000259" key="1">
    <source>
        <dbReference type="PROSITE" id="PS50164"/>
    </source>
</evidence>
<feature type="domain" description="GIY-YIG" evidence="1">
    <location>
        <begin position="1"/>
        <end position="78"/>
    </location>
</feature>
<dbReference type="CDD" id="cd10449">
    <property type="entry name" value="GIY-YIG_SLX1_like"/>
    <property type="match status" value="1"/>
</dbReference>
<gene>
    <name evidence="2" type="ORF">GCM10007940_17880</name>
</gene>
<evidence type="ECO:0000313" key="2">
    <source>
        <dbReference type="EMBL" id="GLR17173.1"/>
    </source>
</evidence>
<dbReference type="PROSITE" id="PS50164">
    <property type="entry name" value="GIY_YIG"/>
    <property type="match status" value="1"/>
</dbReference>
<accession>A0AA37WDP5</accession>
<dbReference type="Gene3D" id="3.40.1440.10">
    <property type="entry name" value="GIY-YIG endonuclease"/>
    <property type="match status" value="1"/>
</dbReference>
<reference evidence="2" key="1">
    <citation type="journal article" date="2014" name="Int. J. Syst. Evol. Microbiol.">
        <title>Complete genome sequence of Corynebacterium casei LMG S-19264T (=DSM 44701T), isolated from a smear-ripened cheese.</title>
        <authorList>
            <consortium name="US DOE Joint Genome Institute (JGI-PGF)"/>
            <person name="Walter F."/>
            <person name="Albersmeier A."/>
            <person name="Kalinowski J."/>
            <person name="Ruckert C."/>
        </authorList>
    </citation>
    <scope>NUCLEOTIDE SEQUENCE</scope>
    <source>
        <strain evidence="2">NBRC 108769</strain>
    </source>
</reference>
<dbReference type="Pfam" id="PF01541">
    <property type="entry name" value="GIY-YIG"/>
    <property type="match status" value="1"/>
</dbReference>
<dbReference type="EMBL" id="BSOH01000010">
    <property type="protein sequence ID" value="GLR17173.1"/>
    <property type="molecule type" value="Genomic_DNA"/>
</dbReference>